<gene>
    <name evidence="2" type="ORF">V6R90_17370</name>
</gene>
<keyword evidence="3" id="KW-1185">Reference proteome</keyword>
<evidence type="ECO:0000313" key="2">
    <source>
        <dbReference type="EMBL" id="MEQ7849053.1"/>
    </source>
</evidence>
<dbReference type="Pfam" id="PF12680">
    <property type="entry name" value="SnoaL_2"/>
    <property type="match status" value="1"/>
</dbReference>
<comment type="caution">
    <text evidence="2">The sequence shown here is derived from an EMBL/GenBank/DDBJ whole genome shotgun (WGS) entry which is preliminary data.</text>
</comment>
<reference evidence="2 3" key="1">
    <citation type="submission" date="2024-02" db="EMBL/GenBank/DDBJ databases">
        <title>Full genome sequence of Nocardioides kribbensis.</title>
        <authorList>
            <person name="Poletto B.L."/>
            <person name="Silva G."/>
            <person name="Galante D."/>
            <person name="Campos K.R."/>
            <person name="Santos M.B.N."/>
            <person name="Sacchi C.T."/>
        </authorList>
    </citation>
    <scope>NUCLEOTIDE SEQUENCE [LARGE SCALE GENOMIC DNA]</scope>
    <source>
        <strain evidence="2 3">O4R</strain>
    </source>
</reference>
<evidence type="ECO:0000259" key="1">
    <source>
        <dbReference type="Pfam" id="PF12680"/>
    </source>
</evidence>
<proteinExistence type="predicted"/>
<feature type="domain" description="SnoaL-like" evidence="1">
    <location>
        <begin position="12"/>
        <end position="89"/>
    </location>
</feature>
<dbReference type="EMBL" id="JBEGDP010000027">
    <property type="protein sequence ID" value="MEQ7849053.1"/>
    <property type="molecule type" value="Genomic_DNA"/>
</dbReference>
<dbReference type="Proteomes" id="UP001482520">
    <property type="component" value="Unassembled WGS sequence"/>
</dbReference>
<dbReference type="SUPFAM" id="SSF54427">
    <property type="entry name" value="NTF2-like"/>
    <property type="match status" value="1"/>
</dbReference>
<evidence type="ECO:0000313" key="3">
    <source>
        <dbReference type="Proteomes" id="UP001482520"/>
    </source>
</evidence>
<dbReference type="RefSeq" id="WP_349501702.1">
    <property type="nucleotide sequence ID" value="NZ_JBEFCX010000511.1"/>
</dbReference>
<dbReference type="InterPro" id="IPR032710">
    <property type="entry name" value="NTF2-like_dom_sf"/>
</dbReference>
<protein>
    <submittedName>
        <fullName evidence="2">Nuclear transport factor 2 family protein</fullName>
    </submittedName>
</protein>
<dbReference type="InterPro" id="IPR037401">
    <property type="entry name" value="SnoaL-like"/>
</dbReference>
<name>A0ABV1P2S9_9ACTN</name>
<accession>A0ABV1P2S9</accession>
<dbReference type="Gene3D" id="3.10.450.50">
    <property type="match status" value="1"/>
</dbReference>
<organism evidence="2 3">
    <name type="scientific">Nocardioides kribbensis</name>
    <dbReference type="NCBI Taxonomy" id="305517"/>
    <lineage>
        <taxon>Bacteria</taxon>
        <taxon>Bacillati</taxon>
        <taxon>Actinomycetota</taxon>
        <taxon>Actinomycetes</taxon>
        <taxon>Propionibacteriales</taxon>
        <taxon>Nocardioidaceae</taxon>
        <taxon>Nocardioides</taxon>
    </lineage>
</organism>
<sequence>MTTTPSDLPDVIRTYLAAHTSGEVDAAARTFAPDAEVTDQDEVFTGAERVRDFLEGAGSEFTYTTRVRGAERHDAGRWVVLVRLEGDFPGGVADLRYRFLLSGDLIARLDIAP</sequence>